<evidence type="ECO:0000313" key="2">
    <source>
        <dbReference type="Proteomes" id="UP001054945"/>
    </source>
</evidence>
<sequence length="92" mass="10397">MLLGVCLAFGDDTVIKFTAQKFSCHESLEDTSSSGASNLVFRKEHELLLDYLIMYNEKYSAYCSLYSAYYSMYSVGKILSIFISLQYQAVGD</sequence>
<protein>
    <submittedName>
        <fullName evidence="1">Uncharacterized protein</fullName>
    </submittedName>
</protein>
<organism evidence="1 2">
    <name type="scientific">Caerostris extrusa</name>
    <name type="common">Bark spider</name>
    <name type="synonym">Caerostris bankana</name>
    <dbReference type="NCBI Taxonomy" id="172846"/>
    <lineage>
        <taxon>Eukaryota</taxon>
        <taxon>Metazoa</taxon>
        <taxon>Ecdysozoa</taxon>
        <taxon>Arthropoda</taxon>
        <taxon>Chelicerata</taxon>
        <taxon>Arachnida</taxon>
        <taxon>Araneae</taxon>
        <taxon>Araneomorphae</taxon>
        <taxon>Entelegynae</taxon>
        <taxon>Araneoidea</taxon>
        <taxon>Araneidae</taxon>
        <taxon>Caerostris</taxon>
    </lineage>
</organism>
<evidence type="ECO:0000313" key="1">
    <source>
        <dbReference type="EMBL" id="GIY58417.1"/>
    </source>
</evidence>
<dbReference type="EMBL" id="BPLR01013056">
    <property type="protein sequence ID" value="GIY58417.1"/>
    <property type="molecule type" value="Genomic_DNA"/>
</dbReference>
<name>A0AAV4UKG5_CAEEX</name>
<accession>A0AAV4UKG5</accession>
<dbReference type="AlphaFoldDB" id="A0AAV4UKG5"/>
<gene>
    <name evidence="1" type="ORF">CEXT_709521</name>
</gene>
<dbReference type="Proteomes" id="UP001054945">
    <property type="component" value="Unassembled WGS sequence"/>
</dbReference>
<keyword evidence="2" id="KW-1185">Reference proteome</keyword>
<reference evidence="1 2" key="1">
    <citation type="submission" date="2021-06" db="EMBL/GenBank/DDBJ databases">
        <title>Caerostris extrusa draft genome.</title>
        <authorList>
            <person name="Kono N."/>
            <person name="Arakawa K."/>
        </authorList>
    </citation>
    <scope>NUCLEOTIDE SEQUENCE [LARGE SCALE GENOMIC DNA]</scope>
</reference>
<comment type="caution">
    <text evidence="1">The sequence shown here is derived from an EMBL/GenBank/DDBJ whole genome shotgun (WGS) entry which is preliminary data.</text>
</comment>
<proteinExistence type="predicted"/>